<dbReference type="InterPro" id="IPR001650">
    <property type="entry name" value="Helicase_C-like"/>
</dbReference>
<dbReference type="PROSITE" id="PS51194">
    <property type="entry name" value="HELICASE_CTER"/>
    <property type="match status" value="1"/>
</dbReference>
<evidence type="ECO:0000259" key="1">
    <source>
        <dbReference type="PROSITE" id="PS51194"/>
    </source>
</evidence>
<feature type="domain" description="Helicase C-terminal" evidence="1">
    <location>
        <begin position="235"/>
        <end position="412"/>
    </location>
</feature>
<dbReference type="GO" id="GO:0043138">
    <property type="term" value="F:3'-5' DNA helicase activity"/>
    <property type="evidence" value="ECO:0007669"/>
    <property type="project" value="TreeGrafter"/>
</dbReference>
<dbReference type="AlphaFoldDB" id="A0A2W4YK44"/>
<dbReference type="EMBL" id="QBMP01000271">
    <property type="protein sequence ID" value="PZO47501.1"/>
    <property type="molecule type" value="Genomic_DNA"/>
</dbReference>
<name>A0A2W4YK44_9CYAN</name>
<reference evidence="3" key="1">
    <citation type="submission" date="2018-04" db="EMBL/GenBank/DDBJ databases">
        <authorList>
            <person name="Cornet L."/>
        </authorList>
    </citation>
    <scope>NUCLEOTIDE SEQUENCE [LARGE SCALE GENOMIC DNA]</scope>
</reference>
<reference evidence="2 3" key="2">
    <citation type="submission" date="2018-06" db="EMBL/GenBank/DDBJ databases">
        <title>Metagenomic assembly of (sub)arctic Cyanobacteria and their associated microbiome from non-axenic cultures.</title>
        <authorList>
            <person name="Baurain D."/>
        </authorList>
    </citation>
    <scope>NUCLEOTIDE SEQUENCE [LARGE SCALE GENOMIC DNA]</scope>
    <source>
        <strain evidence="2">ULC027bin1</strain>
    </source>
</reference>
<dbReference type="SUPFAM" id="SSF52540">
    <property type="entry name" value="P-loop containing nucleoside triphosphate hydrolases"/>
    <property type="match status" value="1"/>
</dbReference>
<evidence type="ECO:0000313" key="2">
    <source>
        <dbReference type="EMBL" id="PZO47501.1"/>
    </source>
</evidence>
<dbReference type="GO" id="GO:0036297">
    <property type="term" value="P:interstrand cross-link repair"/>
    <property type="evidence" value="ECO:0007669"/>
    <property type="project" value="TreeGrafter"/>
</dbReference>
<protein>
    <recommendedName>
        <fullName evidence="1">Helicase C-terminal domain-containing protein</fullName>
    </recommendedName>
</protein>
<dbReference type="Pfam" id="PF00271">
    <property type="entry name" value="Helicase_C"/>
    <property type="match status" value="1"/>
</dbReference>
<sequence length="1216" mass="137228">MKGLSLICPLTLANIHNENCCDDELSRALIPEVWRAYRKEAEGVKHAEERKRFLRIQILREISVGIKQRIGLEPWGRLRIDYGGLNTDLSFIQHWSKQIGISAEDLVNGVASLLDNNRRNNILLDREGRLFSQIWKEGDFEVQRGYMPILKGVPKGLKLTRDTGDSEARVQQWLSAKGDTVARQAARSWGATAGQIEALFDDLWSCLTEDIKLLAPSVLYGWRNSRLPGSEGVYQIDADKLRLASSTGVYRCNVCRRAHPRPTPHMACMAWRCSGTTTFEPESQDNYDLQVLDEQFTMLRPREHSAQVPGDEREIIERQFKGESERLNTLVCTPTLEMGVDIGSLDSILMRNIPPLPANYWQRAGRAGRRHRMAVNLSYARPASHDRAYFKDPLRLLDGQIDPPRLNLRNTLMVGKHVHATVLTLLHQLARKESSLPEAEQQEIENVLNDCFPNKVSHYLFEETGFIRREPLEVSSLTRLLQKHSHILYEHIRTAFAESWPEADTIAVRESSLKDHIATMGDALTLVIQRLWRRLQWARQQLSRLEAVRTEKAALDPEEEALFWRCDRLVKALKGTNSRNRSRAEGYDDINTYSVLAAEGFLPGYGLDIGSIRGTPQIPRSLNWLKNFELPRPPSVALREYVPGNLIYANGQRFVPRFFHLEPEEPTNFQVDIAHEAITEIGTGQISSALMASSLQAVPICDLDLSHQSNISDDEDNRLQLPVTILGYEQDRHNGGLAFNWGPRPVQVRRNVHMRLVNVGAASLTRNGQLGYHICLVCGHSRSPFSSPADLQKFSEDHQQRCNRKITPAGIYANIVADALSIQDCENQQEAYSVLEAIRYGAGNILDMELDDLQVLTIARPGSEQVDALLYDPMPGGSGLLEQLISRWPDIISAALDVLTNCQSKCETACIDCLFTFRNAYYHRYLNRHTAIEKLTKWEDILTKSHDIPPKLPAKPEDTNHRPVNQPEALLQEMIKRSGLPDPIAQYIIDLGRPLGTTIPDFFFEDPDERTEGICVYLDGMSKTLHGNPEIQKRDHAIRDELRSEGYIVSEIPVGDLIDRDKMAKIFYRIGRALMGKTQASEIRDRADWFEDSQQAHSALPAESNESLFMTQQDELSEFVSLLSPAWQTLLNALKIDEQTTLQEGGDVSDDAGVVGQYVASVSRDTQSLFLLEDTGIDTSQTVKTLSEQGLNTMVIDPDDPQALARIVKALEDAEA</sequence>
<comment type="caution">
    <text evidence="2">The sequence shown here is derived from an EMBL/GenBank/DDBJ whole genome shotgun (WGS) entry which is preliminary data.</text>
</comment>
<proteinExistence type="predicted"/>
<dbReference type="Gene3D" id="3.40.50.300">
    <property type="entry name" value="P-loop containing nucleotide triphosphate hydrolases"/>
    <property type="match status" value="1"/>
</dbReference>
<dbReference type="GO" id="GO:0006289">
    <property type="term" value="P:nucleotide-excision repair"/>
    <property type="evidence" value="ECO:0007669"/>
    <property type="project" value="TreeGrafter"/>
</dbReference>
<dbReference type="InterPro" id="IPR018973">
    <property type="entry name" value="MZB"/>
</dbReference>
<dbReference type="PANTHER" id="PTHR47957:SF3">
    <property type="entry name" value="ATP-DEPENDENT HELICASE HRQ1"/>
    <property type="match status" value="1"/>
</dbReference>
<evidence type="ECO:0000313" key="3">
    <source>
        <dbReference type="Proteomes" id="UP000249794"/>
    </source>
</evidence>
<accession>A0A2W4YK44</accession>
<dbReference type="Pfam" id="PF09369">
    <property type="entry name" value="MZB"/>
    <property type="match status" value="1"/>
</dbReference>
<dbReference type="InterPro" id="IPR027417">
    <property type="entry name" value="P-loop_NTPase"/>
</dbReference>
<dbReference type="PANTHER" id="PTHR47957">
    <property type="entry name" value="ATP-DEPENDENT HELICASE HRQ1"/>
    <property type="match status" value="1"/>
</dbReference>
<gene>
    <name evidence="2" type="ORF">DCF15_18955</name>
</gene>
<dbReference type="SMART" id="SM00490">
    <property type="entry name" value="HELICc"/>
    <property type="match status" value="1"/>
</dbReference>
<dbReference type="Proteomes" id="UP000249794">
    <property type="component" value="Unassembled WGS sequence"/>
</dbReference>
<organism evidence="2 3">
    <name type="scientific">Phormidesmis priestleyi</name>
    <dbReference type="NCBI Taxonomy" id="268141"/>
    <lineage>
        <taxon>Bacteria</taxon>
        <taxon>Bacillati</taxon>
        <taxon>Cyanobacteriota</taxon>
        <taxon>Cyanophyceae</taxon>
        <taxon>Leptolyngbyales</taxon>
        <taxon>Leptolyngbyaceae</taxon>
        <taxon>Phormidesmis</taxon>
    </lineage>
</organism>